<reference evidence="1" key="1">
    <citation type="journal article" date="2023" name="G3 (Bethesda)">
        <title>Whole genome assemblies of Zophobas morio and Tenebrio molitor.</title>
        <authorList>
            <person name="Kaur S."/>
            <person name="Stinson S.A."/>
            <person name="diCenzo G.C."/>
        </authorList>
    </citation>
    <scope>NUCLEOTIDE SEQUENCE</scope>
    <source>
        <strain evidence="1">QUZm001</strain>
    </source>
</reference>
<sequence>MRNASAGGRYAVRGECLPDSDSDLTLTARQVSERVNLCRVRKKQKTRGWLHCSEIRRLSQARHFKARPTPNLHQHQPFLLPPALIAIKNRIYRKSLVERNDL</sequence>
<name>A0AA38IRJ7_9CUCU</name>
<evidence type="ECO:0000313" key="2">
    <source>
        <dbReference type="Proteomes" id="UP001168821"/>
    </source>
</evidence>
<gene>
    <name evidence="1" type="ORF">Zmor_010602</name>
</gene>
<organism evidence="1 2">
    <name type="scientific">Zophobas morio</name>
    <dbReference type="NCBI Taxonomy" id="2755281"/>
    <lineage>
        <taxon>Eukaryota</taxon>
        <taxon>Metazoa</taxon>
        <taxon>Ecdysozoa</taxon>
        <taxon>Arthropoda</taxon>
        <taxon>Hexapoda</taxon>
        <taxon>Insecta</taxon>
        <taxon>Pterygota</taxon>
        <taxon>Neoptera</taxon>
        <taxon>Endopterygota</taxon>
        <taxon>Coleoptera</taxon>
        <taxon>Polyphaga</taxon>
        <taxon>Cucujiformia</taxon>
        <taxon>Tenebrionidae</taxon>
        <taxon>Zophobas</taxon>
    </lineage>
</organism>
<proteinExistence type="predicted"/>
<keyword evidence="2" id="KW-1185">Reference proteome</keyword>
<comment type="caution">
    <text evidence="1">The sequence shown here is derived from an EMBL/GenBank/DDBJ whole genome shotgun (WGS) entry which is preliminary data.</text>
</comment>
<dbReference type="Proteomes" id="UP001168821">
    <property type="component" value="Unassembled WGS sequence"/>
</dbReference>
<protein>
    <submittedName>
        <fullName evidence="1">Uncharacterized protein</fullName>
    </submittedName>
</protein>
<dbReference type="EMBL" id="JALNTZ010000003">
    <property type="protein sequence ID" value="KAJ3658887.1"/>
    <property type="molecule type" value="Genomic_DNA"/>
</dbReference>
<dbReference type="AlphaFoldDB" id="A0AA38IRJ7"/>
<evidence type="ECO:0000313" key="1">
    <source>
        <dbReference type="EMBL" id="KAJ3658887.1"/>
    </source>
</evidence>
<accession>A0AA38IRJ7</accession>